<evidence type="ECO:0000256" key="1">
    <source>
        <dbReference type="ARBA" id="ARBA00006625"/>
    </source>
</evidence>
<gene>
    <name evidence="5" type="ORF">IAC52_01390</name>
</gene>
<dbReference type="InterPro" id="IPR029132">
    <property type="entry name" value="CBAH/NAAA_C"/>
</dbReference>
<reference evidence="5" key="2">
    <citation type="journal article" date="2021" name="PeerJ">
        <title>Extensive microbial diversity within the chicken gut microbiome revealed by metagenomics and culture.</title>
        <authorList>
            <person name="Gilroy R."/>
            <person name="Ravi A."/>
            <person name="Getino M."/>
            <person name="Pursley I."/>
            <person name="Horton D.L."/>
            <person name="Alikhan N.F."/>
            <person name="Baker D."/>
            <person name="Gharbi K."/>
            <person name="Hall N."/>
            <person name="Watson M."/>
            <person name="Adriaenssens E.M."/>
            <person name="Foster-Nyarko E."/>
            <person name="Jarju S."/>
            <person name="Secka A."/>
            <person name="Antonio M."/>
            <person name="Oren A."/>
            <person name="Chaudhuri R.R."/>
            <person name="La Ragione R."/>
            <person name="Hildebrand F."/>
            <person name="Pallen M.J."/>
        </authorList>
    </citation>
    <scope>NUCLEOTIDE SEQUENCE</scope>
    <source>
        <strain evidence="5">ChiGjej1B1-22543</strain>
    </source>
</reference>
<reference evidence="5" key="1">
    <citation type="submission" date="2020-10" db="EMBL/GenBank/DDBJ databases">
        <authorList>
            <person name="Gilroy R."/>
        </authorList>
    </citation>
    <scope>NUCLEOTIDE SEQUENCE</scope>
    <source>
        <strain evidence="5">ChiGjej1B1-22543</strain>
    </source>
</reference>
<dbReference type="Gene3D" id="3.60.60.10">
    <property type="entry name" value="Penicillin V Acylase, Chain A"/>
    <property type="match status" value="1"/>
</dbReference>
<dbReference type="InterPro" id="IPR029055">
    <property type="entry name" value="Ntn_hydrolases_N"/>
</dbReference>
<evidence type="ECO:0000259" key="4">
    <source>
        <dbReference type="Pfam" id="PF02275"/>
    </source>
</evidence>
<dbReference type="InterPro" id="IPR052193">
    <property type="entry name" value="Peptidase_C59"/>
</dbReference>
<evidence type="ECO:0000256" key="2">
    <source>
        <dbReference type="ARBA" id="ARBA00022801"/>
    </source>
</evidence>
<comment type="similarity">
    <text evidence="1">Belongs to the peptidase C59 family.</text>
</comment>
<comment type="caution">
    <text evidence="5">The sequence shown here is derived from an EMBL/GenBank/DDBJ whole genome shotgun (WGS) entry which is preliminary data.</text>
</comment>
<dbReference type="EMBL" id="DVMV01000010">
    <property type="protein sequence ID" value="HIU44933.1"/>
    <property type="molecule type" value="Genomic_DNA"/>
</dbReference>
<dbReference type="SUPFAM" id="SSF56235">
    <property type="entry name" value="N-terminal nucleophile aminohydrolases (Ntn hydrolases)"/>
    <property type="match status" value="1"/>
</dbReference>
<protein>
    <submittedName>
        <fullName evidence="5">Linear amide C-N hydrolase</fullName>
    </submittedName>
</protein>
<accession>A0A9D1S357</accession>
<dbReference type="GO" id="GO:0016787">
    <property type="term" value="F:hydrolase activity"/>
    <property type="evidence" value="ECO:0007669"/>
    <property type="project" value="UniProtKB-KW"/>
</dbReference>
<evidence type="ECO:0000256" key="3">
    <source>
        <dbReference type="SAM" id="MobiDB-lite"/>
    </source>
</evidence>
<proteinExistence type="inferred from homology"/>
<name>A0A9D1S357_9FIRM</name>
<sequence>MCTALTLDAPKHLFGRNLDLSASFGELAICVPKDAPIQFSRKKAASHYAMLGIGAKLGDLPLFAEAINSEGLAMAGLNFPGNAYFKAPDGRTNEVGQGELIAYVLCFCKDLGEAKQLLASISLCDIRVEPNTPCAPLHYIVADRTGCFVFEQTVDGAHIYDDPFGVLTNNPEFPFMQRYMDMFLNLTSSSPENRFSPRLGLKSFGLGMGAIGLPGDNSGPSRFVRASFARENSSFASEQEEIVGFFHILDNVKVVEGTANDGASREKTIYSSCYDLDSFCLYCKTYSDPTIRKMEGKENGEEMISSPLSDKPDFPSLI</sequence>
<dbReference type="Proteomes" id="UP000824070">
    <property type="component" value="Unassembled WGS sequence"/>
</dbReference>
<dbReference type="AlphaFoldDB" id="A0A9D1S357"/>
<feature type="region of interest" description="Disordered" evidence="3">
    <location>
        <begin position="297"/>
        <end position="318"/>
    </location>
</feature>
<feature type="domain" description="Choloylglycine hydrolase/NAAA C-terminal" evidence="4">
    <location>
        <begin position="2"/>
        <end position="295"/>
    </location>
</feature>
<dbReference type="PANTHER" id="PTHR35527">
    <property type="entry name" value="CHOLOYLGLYCINE HYDROLASE"/>
    <property type="match status" value="1"/>
</dbReference>
<keyword evidence="2 5" id="KW-0378">Hydrolase</keyword>
<evidence type="ECO:0000313" key="5">
    <source>
        <dbReference type="EMBL" id="HIU44933.1"/>
    </source>
</evidence>
<dbReference type="Pfam" id="PF02275">
    <property type="entry name" value="CBAH"/>
    <property type="match status" value="1"/>
</dbReference>
<organism evidence="5 6">
    <name type="scientific">Candidatus Alloenteromonas pullicola</name>
    <dbReference type="NCBI Taxonomy" id="2840784"/>
    <lineage>
        <taxon>Bacteria</taxon>
        <taxon>Bacillati</taxon>
        <taxon>Bacillota</taxon>
        <taxon>Bacillota incertae sedis</taxon>
        <taxon>Candidatus Alloenteromonas</taxon>
    </lineage>
</organism>
<evidence type="ECO:0000313" key="6">
    <source>
        <dbReference type="Proteomes" id="UP000824070"/>
    </source>
</evidence>
<dbReference type="PANTHER" id="PTHR35527:SF2">
    <property type="entry name" value="HYDROLASE"/>
    <property type="match status" value="1"/>
</dbReference>